<feature type="transmembrane region" description="Helical" evidence="2">
    <location>
        <begin position="9"/>
        <end position="26"/>
    </location>
</feature>
<accession>A0A926DTZ0</accession>
<keyword evidence="4" id="KW-1185">Reference proteome</keyword>
<comment type="caution">
    <text evidence="3">The sequence shown here is derived from an EMBL/GenBank/DDBJ whole genome shotgun (WGS) entry which is preliminary data.</text>
</comment>
<evidence type="ECO:0000313" key="3">
    <source>
        <dbReference type="EMBL" id="MBC8544031.1"/>
    </source>
</evidence>
<keyword evidence="2" id="KW-1133">Transmembrane helix</keyword>
<proteinExistence type="predicted"/>
<dbReference type="Pfam" id="PF12685">
    <property type="entry name" value="SpoIIIAH"/>
    <property type="match status" value="1"/>
</dbReference>
<dbReference type="EMBL" id="JACRSQ010000015">
    <property type="protein sequence ID" value="MBC8544031.1"/>
    <property type="molecule type" value="Genomic_DNA"/>
</dbReference>
<dbReference type="AlphaFoldDB" id="A0A926DTZ0"/>
<keyword evidence="2" id="KW-0472">Membrane</keyword>
<organism evidence="3 4">
    <name type="scientific">Bianquea renquensis</name>
    <dbReference type="NCBI Taxonomy" id="2763661"/>
    <lineage>
        <taxon>Bacteria</taxon>
        <taxon>Bacillati</taxon>
        <taxon>Bacillota</taxon>
        <taxon>Clostridia</taxon>
        <taxon>Eubacteriales</taxon>
        <taxon>Bianqueaceae</taxon>
        <taxon>Bianquea</taxon>
    </lineage>
</organism>
<keyword evidence="2" id="KW-0812">Transmembrane</keyword>
<dbReference type="Gene3D" id="1.10.287.4300">
    <property type="entry name" value="Stage III sporulation protein AH-like"/>
    <property type="match status" value="1"/>
</dbReference>
<dbReference type="Proteomes" id="UP000657006">
    <property type="component" value="Unassembled WGS sequence"/>
</dbReference>
<dbReference type="InterPro" id="IPR038503">
    <property type="entry name" value="SpoIIIAH_sf"/>
</dbReference>
<protein>
    <submittedName>
        <fullName evidence="3">SpoIIIAH-like family protein</fullName>
    </submittedName>
</protein>
<evidence type="ECO:0000256" key="1">
    <source>
        <dbReference type="SAM" id="MobiDB-lite"/>
    </source>
</evidence>
<gene>
    <name evidence="3" type="ORF">H8730_10780</name>
</gene>
<reference evidence="3" key="1">
    <citation type="submission" date="2020-08" db="EMBL/GenBank/DDBJ databases">
        <title>Genome public.</title>
        <authorList>
            <person name="Liu C."/>
            <person name="Sun Q."/>
        </authorList>
    </citation>
    <scope>NUCLEOTIDE SEQUENCE</scope>
    <source>
        <strain evidence="3">NSJ-32</strain>
    </source>
</reference>
<evidence type="ECO:0000313" key="4">
    <source>
        <dbReference type="Proteomes" id="UP000657006"/>
    </source>
</evidence>
<sequence>MHSIKKNQIVVVALVIMIVIAGYLNYNSQIDKGKKVAGDISEQSQVAEGDEDSNFGEDALLPQDESGQSQTAEGEDSTQDQTAEGENSTPDQTAEGEQSQPVEDSDTAEVGATAERPGEAVFVESDAVIPEYFAQAKVERENARAKSQDMLYELMANADTPEDKKSEAAQEIINLQKRIENEAAAEAMIKAKGFEDVFVRIYDDSVDVIVDKEQISQQEAAQIQDIVTRVTGVKAGNIRISLLKIGKE</sequence>
<name>A0A926DTZ0_9FIRM</name>
<evidence type="ECO:0000256" key="2">
    <source>
        <dbReference type="SAM" id="Phobius"/>
    </source>
</evidence>
<feature type="region of interest" description="Disordered" evidence="1">
    <location>
        <begin position="41"/>
        <end position="122"/>
    </location>
</feature>
<dbReference type="RefSeq" id="WP_177717846.1">
    <property type="nucleotide sequence ID" value="NZ_JACRSQ010000015.1"/>
</dbReference>
<feature type="compositionally biased region" description="Polar residues" evidence="1">
    <location>
        <begin position="79"/>
        <end position="102"/>
    </location>
</feature>
<dbReference type="InterPro" id="IPR024232">
    <property type="entry name" value="SpoIIIAH"/>
</dbReference>